<proteinExistence type="inferred from homology"/>
<accession>A0A645FVP5</accession>
<dbReference type="GO" id="GO:0046872">
    <property type="term" value="F:metal ion binding"/>
    <property type="evidence" value="ECO:0007669"/>
    <property type="project" value="UniProtKB-KW"/>
</dbReference>
<dbReference type="EMBL" id="VSSQ01064970">
    <property type="protein sequence ID" value="MPN17770.1"/>
    <property type="molecule type" value="Genomic_DNA"/>
</dbReference>
<feature type="domain" description="HpcH/HpaI aldolase/citrate lyase" evidence="4">
    <location>
        <begin position="30"/>
        <end position="242"/>
    </location>
</feature>
<keyword evidence="2" id="KW-0479">Metal-binding</keyword>
<dbReference type="EC" id="4.1.2.53" evidence="5"/>
<dbReference type="SUPFAM" id="SSF51621">
    <property type="entry name" value="Phosphoenolpyruvate/pyruvate domain"/>
    <property type="match status" value="1"/>
</dbReference>
<reference evidence="5" key="1">
    <citation type="submission" date="2019-08" db="EMBL/GenBank/DDBJ databases">
        <authorList>
            <person name="Kucharzyk K."/>
            <person name="Murdoch R.W."/>
            <person name="Higgins S."/>
            <person name="Loffler F."/>
        </authorList>
    </citation>
    <scope>NUCLEOTIDE SEQUENCE</scope>
</reference>
<dbReference type="GO" id="GO:0106099">
    <property type="term" value="F:2-keto-3-deoxy-L-rhamnonate aldolase activity"/>
    <property type="evidence" value="ECO:0007669"/>
    <property type="project" value="UniProtKB-EC"/>
</dbReference>
<evidence type="ECO:0000256" key="2">
    <source>
        <dbReference type="ARBA" id="ARBA00022723"/>
    </source>
</evidence>
<dbReference type="InterPro" id="IPR005000">
    <property type="entry name" value="Aldolase/citrate-lyase_domain"/>
</dbReference>
<dbReference type="GO" id="GO:0005737">
    <property type="term" value="C:cytoplasm"/>
    <property type="evidence" value="ECO:0007669"/>
    <property type="project" value="TreeGrafter"/>
</dbReference>
<comment type="similarity">
    <text evidence="1">Belongs to the HpcH/HpaI aldolase family.</text>
</comment>
<dbReference type="InterPro" id="IPR050251">
    <property type="entry name" value="HpcH-HpaI_aldolase"/>
</dbReference>
<dbReference type="PANTHER" id="PTHR30502">
    <property type="entry name" value="2-KETO-3-DEOXY-L-RHAMNONATE ALDOLASE"/>
    <property type="match status" value="1"/>
</dbReference>
<evidence type="ECO:0000259" key="4">
    <source>
        <dbReference type="Pfam" id="PF03328"/>
    </source>
</evidence>
<dbReference type="Gene3D" id="3.20.20.60">
    <property type="entry name" value="Phosphoenolpyruvate-binding domains"/>
    <property type="match status" value="1"/>
</dbReference>
<sequence length="265" mass="29407">MNMRPSRVLRNMRAGKVATCVKLNLSDLRNVELAAMCGFDCVWVDMEHVPNDMGFIENAVRAARNFDCDLLTRVSRGGYSDYIRPLEADSTGIMVPHLMSLKDADYVRYYTKFHPIGRRPIDGGNMDGAYCLLDGEAYLEQANRERFVIVQIEDPEPLAELDEICQMPGLDMIFFGPADFSQGAGKPLDFSNPYIDEVRRLIAKTARKYGKFAGTVGGLGNFDALVAMGYQFISLGADVVALADYYKKIVAGASDRPAVAYEDIP</sequence>
<dbReference type="InterPro" id="IPR015813">
    <property type="entry name" value="Pyrv/PenolPyrv_kinase-like_dom"/>
</dbReference>
<comment type="caution">
    <text evidence="5">The sequence shown here is derived from an EMBL/GenBank/DDBJ whole genome shotgun (WGS) entry which is preliminary data.</text>
</comment>
<name>A0A645FVP5_9ZZZZ</name>
<evidence type="ECO:0000313" key="5">
    <source>
        <dbReference type="EMBL" id="MPN17770.1"/>
    </source>
</evidence>
<gene>
    <name evidence="5" type="primary">rhmA_9</name>
    <name evidence="5" type="ORF">SDC9_165125</name>
</gene>
<dbReference type="Pfam" id="PF03328">
    <property type="entry name" value="HpcH_HpaI"/>
    <property type="match status" value="1"/>
</dbReference>
<dbReference type="PANTHER" id="PTHR30502:SF0">
    <property type="entry name" value="PHOSPHOENOLPYRUVATE CARBOXYLASE FAMILY PROTEIN"/>
    <property type="match status" value="1"/>
</dbReference>
<organism evidence="5">
    <name type="scientific">bioreactor metagenome</name>
    <dbReference type="NCBI Taxonomy" id="1076179"/>
    <lineage>
        <taxon>unclassified sequences</taxon>
        <taxon>metagenomes</taxon>
        <taxon>ecological metagenomes</taxon>
    </lineage>
</organism>
<keyword evidence="3 5" id="KW-0456">Lyase</keyword>
<dbReference type="InterPro" id="IPR040442">
    <property type="entry name" value="Pyrv_kinase-like_dom_sf"/>
</dbReference>
<evidence type="ECO:0000256" key="3">
    <source>
        <dbReference type="ARBA" id="ARBA00023239"/>
    </source>
</evidence>
<protein>
    <submittedName>
        <fullName evidence="5">2-keto-3-deoxy-L-rhamnonate aldolase</fullName>
        <ecNumber evidence="5">4.1.2.53</ecNumber>
    </submittedName>
</protein>
<evidence type="ECO:0000256" key="1">
    <source>
        <dbReference type="ARBA" id="ARBA00005568"/>
    </source>
</evidence>
<dbReference type="AlphaFoldDB" id="A0A645FVP5"/>